<evidence type="ECO:0000256" key="7">
    <source>
        <dbReference type="SAM" id="MobiDB-lite"/>
    </source>
</evidence>
<dbReference type="SMART" id="SM00397">
    <property type="entry name" value="t_SNARE"/>
    <property type="match status" value="1"/>
</dbReference>
<keyword evidence="12" id="KW-1185">Reference proteome</keyword>
<dbReference type="EMBL" id="JAGRRH010000013">
    <property type="protein sequence ID" value="KAG7360490.1"/>
    <property type="molecule type" value="Genomic_DNA"/>
</dbReference>
<dbReference type="OrthoDB" id="546861at2759"/>
<keyword evidence="5 8" id="KW-0472">Membrane</keyword>
<dbReference type="EMBL" id="JAGRRH010000018">
    <property type="protein sequence ID" value="KAG7350858.1"/>
    <property type="molecule type" value="Genomic_DNA"/>
</dbReference>
<dbReference type="GO" id="GO:0016020">
    <property type="term" value="C:membrane"/>
    <property type="evidence" value="ECO:0007669"/>
    <property type="project" value="UniProtKB-SubCell"/>
</dbReference>
<dbReference type="PANTHER" id="PTHR12791">
    <property type="entry name" value="GOLGI SNARE BET1-RELATED"/>
    <property type="match status" value="1"/>
</dbReference>
<comment type="caution">
    <text evidence="11">The sequence shown here is derived from an EMBL/GenBank/DDBJ whole genome shotgun (WGS) entry which is preliminary data.</text>
</comment>
<feature type="region of interest" description="Disordered" evidence="7">
    <location>
        <begin position="1"/>
        <end position="32"/>
    </location>
</feature>
<gene>
    <name evidence="10" type="ORF">IV203_010218</name>
    <name evidence="11" type="ORF">IV203_035589</name>
</gene>
<reference evidence="11" key="2">
    <citation type="submission" date="2021-04" db="EMBL/GenBank/DDBJ databases">
        <authorList>
            <person name="Podell S."/>
        </authorList>
    </citation>
    <scope>NUCLEOTIDE SEQUENCE</scope>
    <source>
        <strain evidence="11">Hildebrandi</strain>
    </source>
</reference>
<dbReference type="GO" id="GO:0012505">
    <property type="term" value="C:endomembrane system"/>
    <property type="evidence" value="ECO:0007669"/>
    <property type="project" value="UniProtKB-ARBA"/>
</dbReference>
<evidence type="ECO:0000259" key="9">
    <source>
        <dbReference type="PROSITE" id="PS50192"/>
    </source>
</evidence>
<feature type="domain" description="T-SNARE coiled-coil homology" evidence="9">
    <location>
        <begin position="43"/>
        <end position="105"/>
    </location>
</feature>
<reference evidence="11" key="1">
    <citation type="journal article" date="2021" name="Sci. Rep.">
        <title>Diploid genomic architecture of Nitzschia inconspicua, an elite biomass production diatom.</title>
        <authorList>
            <person name="Oliver A."/>
            <person name="Podell S."/>
            <person name="Pinowska A."/>
            <person name="Traller J.C."/>
            <person name="Smith S.R."/>
            <person name="McClure R."/>
            <person name="Beliaev A."/>
            <person name="Bohutskyi P."/>
            <person name="Hill E.A."/>
            <person name="Rabines A."/>
            <person name="Zheng H."/>
            <person name="Allen L.Z."/>
            <person name="Kuo A."/>
            <person name="Grigoriev I.V."/>
            <person name="Allen A.E."/>
            <person name="Hazlebeck D."/>
            <person name="Allen E.E."/>
        </authorList>
    </citation>
    <scope>NUCLEOTIDE SEQUENCE</scope>
    <source>
        <strain evidence="11">Hildebrandi</strain>
    </source>
</reference>
<proteinExistence type="predicted"/>
<feature type="compositionally biased region" description="Polar residues" evidence="7">
    <location>
        <begin position="1"/>
        <end position="11"/>
    </location>
</feature>
<dbReference type="CDD" id="cd15841">
    <property type="entry name" value="SNARE_Qc"/>
    <property type="match status" value="1"/>
</dbReference>
<comment type="subcellular location">
    <subcellularLocation>
        <location evidence="1">Membrane</location>
        <topology evidence="1">Single-pass membrane protein</topology>
    </subcellularLocation>
</comment>
<feature type="transmembrane region" description="Helical" evidence="8">
    <location>
        <begin position="115"/>
        <end position="134"/>
    </location>
</feature>
<accession>A0A9K3PUQ4</accession>
<sequence length="135" mass="15050">MFNGSTPTGNKDYSKVNLDDFSDDDSDLGDEGDFVQQSIRNQQQLMKQQDEGLDVLSQSVDRLGQMSMAISEELGQQNKMLDAMETDLDEAGEELDLVTQKTKELIAKAGGMSNFCLIAVLSIVVLFLFLLLLYW</sequence>
<evidence type="ECO:0000313" key="12">
    <source>
        <dbReference type="Proteomes" id="UP000693970"/>
    </source>
</evidence>
<dbReference type="PROSITE" id="PS50192">
    <property type="entry name" value="T_SNARE"/>
    <property type="match status" value="1"/>
</dbReference>
<evidence type="ECO:0000256" key="3">
    <source>
        <dbReference type="ARBA" id="ARBA00022692"/>
    </source>
</evidence>
<evidence type="ECO:0000256" key="4">
    <source>
        <dbReference type="ARBA" id="ARBA00022989"/>
    </source>
</evidence>
<evidence type="ECO:0000256" key="8">
    <source>
        <dbReference type="SAM" id="Phobius"/>
    </source>
</evidence>
<organism evidence="11 12">
    <name type="scientific">Nitzschia inconspicua</name>
    <dbReference type="NCBI Taxonomy" id="303405"/>
    <lineage>
        <taxon>Eukaryota</taxon>
        <taxon>Sar</taxon>
        <taxon>Stramenopiles</taxon>
        <taxon>Ochrophyta</taxon>
        <taxon>Bacillariophyta</taxon>
        <taxon>Bacillariophyceae</taxon>
        <taxon>Bacillariophycidae</taxon>
        <taxon>Bacillariales</taxon>
        <taxon>Bacillariaceae</taxon>
        <taxon>Nitzschia</taxon>
    </lineage>
</organism>
<dbReference type="InterPro" id="IPR000727">
    <property type="entry name" value="T_SNARE_dom"/>
</dbReference>
<keyword evidence="3 8" id="KW-0812">Transmembrane</keyword>
<evidence type="ECO:0000256" key="2">
    <source>
        <dbReference type="ARBA" id="ARBA00022448"/>
    </source>
</evidence>
<evidence type="ECO:0000313" key="11">
    <source>
        <dbReference type="EMBL" id="KAG7360490.1"/>
    </source>
</evidence>
<keyword evidence="4 8" id="KW-1133">Transmembrane helix</keyword>
<evidence type="ECO:0000256" key="6">
    <source>
        <dbReference type="SAM" id="Coils"/>
    </source>
</evidence>
<dbReference type="GO" id="GO:0005737">
    <property type="term" value="C:cytoplasm"/>
    <property type="evidence" value="ECO:0007669"/>
    <property type="project" value="UniProtKB-ARBA"/>
</dbReference>
<keyword evidence="2" id="KW-0813">Transport</keyword>
<dbReference type="AlphaFoldDB" id="A0A9K3PUQ4"/>
<evidence type="ECO:0000256" key="1">
    <source>
        <dbReference type="ARBA" id="ARBA00004167"/>
    </source>
</evidence>
<name>A0A9K3PUQ4_9STRA</name>
<evidence type="ECO:0000313" key="10">
    <source>
        <dbReference type="EMBL" id="KAG7350858.1"/>
    </source>
</evidence>
<feature type="coiled-coil region" evidence="6">
    <location>
        <begin position="74"/>
        <end position="108"/>
    </location>
</feature>
<feature type="compositionally biased region" description="Acidic residues" evidence="7">
    <location>
        <begin position="20"/>
        <end position="32"/>
    </location>
</feature>
<dbReference type="Proteomes" id="UP000693970">
    <property type="component" value="Unassembled WGS sequence"/>
</dbReference>
<evidence type="ECO:0000256" key="5">
    <source>
        <dbReference type="ARBA" id="ARBA00023136"/>
    </source>
</evidence>
<protein>
    <recommendedName>
        <fullName evidence="9">t-SNARE coiled-coil homology domain-containing protein</fullName>
    </recommendedName>
</protein>
<keyword evidence="6" id="KW-0175">Coiled coil</keyword>